<sequence length="236" mass="27716">MKGPHDPIIRRLLEANLVDEIPGRFQFRLQDIETVIAYRKGIALGSVPTTNLSFGEFRFPERAEDFEPGTYLNLRPRWSWTMDDDLANVHKILVPFSSLPDPTNLRRRTAQVLQDKALSFCFPQTNAVCWVYWFFEPPFTFKIGKTVNLSRRMMEWHCKCPNPLRVWCSAYVASCGYSFETLSHWKMEQSTYDRPLQLCWSCGIPHREVFITVKGFEETDQLILSIMQDIERVRLR</sequence>
<reference evidence="1 2" key="1">
    <citation type="submission" date="2014-04" db="EMBL/GenBank/DDBJ databases">
        <title>Evolutionary Origins and Diversification of the Mycorrhizal Mutualists.</title>
        <authorList>
            <consortium name="DOE Joint Genome Institute"/>
            <consortium name="Mycorrhizal Genomics Consortium"/>
            <person name="Kohler A."/>
            <person name="Kuo A."/>
            <person name="Nagy L.G."/>
            <person name="Floudas D."/>
            <person name="Copeland A."/>
            <person name="Barry K.W."/>
            <person name="Cichocki N."/>
            <person name="Veneault-Fourrey C."/>
            <person name="LaButti K."/>
            <person name="Lindquist E.A."/>
            <person name="Lipzen A."/>
            <person name="Lundell T."/>
            <person name="Morin E."/>
            <person name="Murat C."/>
            <person name="Riley R."/>
            <person name="Ohm R."/>
            <person name="Sun H."/>
            <person name="Tunlid A."/>
            <person name="Henrissat B."/>
            <person name="Grigoriev I.V."/>
            <person name="Hibbett D.S."/>
            <person name="Martin F."/>
        </authorList>
    </citation>
    <scope>NUCLEOTIDE SEQUENCE [LARGE SCALE GENOMIC DNA]</scope>
    <source>
        <strain evidence="1 2">FD-317 M1</strain>
    </source>
</reference>
<evidence type="ECO:0000313" key="2">
    <source>
        <dbReference type="Proteomes" id="UP000053593"/>
    </source>
</evidence>
<organism evidence="1 2">
    <name type="scientific">Collybiopsis luxurians FD-317 M1</name>
    <dbReference type="NCBI Taxonomy" id="944289"/>
    <lineage>
        <taxon>Eukaryota</taxon>
        <taxon>Fungi</taxon>
        <taxon>Dikarya</taxon>
        <taxon>Basidiomycota</taxon>
        <taxon>Agaricomycotina</taxon>
        <taxon>Agaricomycetes</taxon>
        <taxon>Agaricomycetidae</taxon>
        <taxon>Agaricales</taxon>
        <taxon>Marasmiineae</taxon>
        <taxon>Omphalotaceae</taxon>
        <taxon>Collybiopsis</taxon>
        <taxon>Collybiopsis luxurians</taxon>
    </lineage>
</organism>
<keyword evidence="2" id="KW-1185">Reference proteome</keyword>
<dbReference type="HOGENOM" id="CLU_081637_0_0_1"/>
<dbReference type="Proteomes" id="UP000053593">
    <property type="component" value="Unassembled WGS sequence"/>
</dbReference>
<dbReference type="EMBL" id="KN834776">
    <property type="protein sequence ID" value="KIK60179.1"/>
    <property type="molecule type" value="Genomic_DNA"/>
</dbReference>
<protein>
    <submittedName>
        <fullName evidence="1">Uncharacterized protein</fullName>
    </submittedName>
</protein>
<dbReference type="Pfam" id="PF13455">
    <property type="entry name" value="MUG113"/>
    <property type="match status" value="1"/>
</dbReference>
<dbReference type="OrthoDB" id="2417614at2759"/>
<accession>A0A0D0CCD7</accession>
<evidence type="ECO:0000313" key="1">
    <source>
        <dbReference type="EMBL" id="KIK60179.1"/>
    </source>
</evidence>
<dbReference type="AlphaFoldDB" id="A0A0D0CCD7"/>
<name>A0A0D0CCD7_9AGAR</name>
<proteinExistence type="predicted"/>
<gene>
    <name evidence="1" type="ORF">GYMLUDRAFT_244609</name>
</gene>